<reference evidence="2" key="1">
    <citation type="submission" date="2020-05" db="EMBL/GenBank/DDBJ databases">
        <authorList>
            <person name="Chiriac C."/>
            <person name="Salcher M."/>
            <person name="Ghai R."/>
            <person name="Kavagutti S V."/>
        </authorList>
    </citation>
    <scope>NUCLEOTIDE SEQUENCE</scope>
</reference>
<dbReference type="InterPro" id="IPR043938">
    <property type="entry name" value="Ligase_CoA_dom"/>
</dbReference>
<dbReference type="Pfam" id="PF13549">
    <property type="entry name" value="ATP-grasp_5"/>
    <property type="match status" value="1"/>
</dbReference>
<name>A0A6J6BX74_9ZZZZ</name>
<dbReference type="Gene3D" id="3.30.1490.20">
    <property type="entry name" value="ATP-grasp fold, A domain"/>
    <property type="match status" value="1"/>
</dbReference>
<dbReference type="Pfam" id="PF19045">
    <property type="entry name" value="Ligase_CoA_2"/>
    <property type="match status" value="1"/>
</dbReference>
<dbReference type="InterPro" id="IPR003781">
    <property type="entry name" value="CoA-bd"/>
</dbReference>
<feature type="domain" description="ATP-grasp" evidence="1">
    <location>
        <begin position="15"/>
        <end position="55"/>
    </location>
</feature>
<sequence>MIISGQTTLSETKSKSLLQQFGVVFAAEIEVTTDGDPIENAVKAAEQIGFPVVVKLCGDSIAHKTERGLVRLGLGSADATATAARELLAKATVDDGDVSLLIAKMESGKREFIAGVLRDPQFGLFVMLGLGGIYAEVIADVAFAPVPLTKTDALALQGRLRQQKIFDDFRGESAVSKDELADALVALSKAAESDPSFSSIDINPILVRSDGSIVAVDALVVKDALTPSKNLQPLNTTGRFFESLFNPRGVVVVGASTHPGKFGFVSLHNLISCGYKGQIFATHLELAEVLGVQSVATIDDLPENEIDLAFVCTPASTNISILEACARKNIRSVYITSAGYGETGESGVQAQKLLKDKARELDILLIGPNGQGLVSTPVNLCAQIVGPYPPKGAISVASQSGNFVSSFMNYARFTNVGIARAISAGNAACTGVPEVLDFFATDDATSVALVYLEGIQDGEKLASSMKSISSIKPLVVVKGGSTSSGALAAASHTGALASNDRVFDGVCFANGVTRVASAEEAFDVAATFATQPLPKGPNVVVLTTVGGWGVVTSDAISNDNVLKLISLPQDLSEAISALLPDRWSHNNPVDCAGGETRDTIPEVMRLIATHPGVDSIIFLGLGIQSNQARLMTEGHFYPDFGLERIVSYHQRQDERFAQVAFELSTETGKPILVATELGVADVNNPGVKAVQESGRLCYANGQRAARALALSYQYSKWRGVAK</sequence>
<dbReference type="Pfam" id="PF13380">
    <property type="entry name" value="CoA_binding_2"/>
    <property type="match status" value="1"/>
</dbReference>
<dbReference type="SMART" id="SM00881">
    <property type="entry name" value="CoA_binding"/>
    <property type="match status" value="1"/>
</dbReference>
<organism evidence="2">
    <name type="scientific">freshwater metagenome</name>
    <dbReference type="NCBI Taxonomy" id="449393"/>
    <lineage>
        <taxon>unclassified sequences</taxon>
        <taxon>metagenomes</taxon>
        <taxon>ecological metagenomes</taxon>
    </lineage>
</organism>
<gene>
    <name evidence="2" type="ORF">UFOPK1353_01057</name>
</gene>
<dbReference type="Gene3D" id="3.40.50.261">
    <property type="entry name" value="Succinyl-CoA synthetase domains"/>
    <property type="match status" value="2"/>
</dbReference>
<dbReference type="InterPro" id="IPR036291">
    <property type="entry name" value="NAD(P)-bd_dom_sf"/>
</dbReference>
<dbReference type="Gene3D" id="3.40.50.720">
    <property type="entry name" value="NAD(P)-binding Rossmann-like Domain"/>
    <property type="match status" value="1"/>
</dbReference>
<dbReference type="PANTHER" id="PTHR42793">
    <property type="entry name" value="COA BINDING DOMAIN CONTAINING PROTEIN"/>
    <property type="match status" value="1"/>
</dbReference>
<evidence type="ECO:0000313" key="2">
    <source>
        <dbReference type="EMBL" id="CAB4543317.1"/>
    </source>
</evidence>
<dbReference type="Pfam" id="PF13607">
    <property type="entry name" value="Succ_CoA_lig"/>
    <property type="match status" value="1"/>
</dbReference>
<dbReference type="PROSITE" id="PS50975">
    <property type="entry name" value="ATP_GRASP"/>
    <property type="match status" value="1"/>
</dbReference>
<dbReference type="InterPro" id="IPR013815">
    <property type="entry name" value="ATP_grasp_subdomain_1"/>
</dbReference>
<dbReference type="SUPFAM" id="SSF52210">
    <property type="entry name" value="Succinyl-CoA synthetase domains"/>
    <property type="match status" value="2"/>
</dbReference>
<dbReference type="InterPro" id="IPR011761">
    <property type="entry name" value="ATP-grasp"/>
</dbReference>
<protein>
    <submittedName>
        <fullName evidence="2">Unannotated protein</fullName>
    </submittedName>
</protein>
<dbReference type="SUPFAM" id="SSF56059">
    <property type="entry name" value="Glutathione synthetase ATP-binding domain-like"/>
    <property type="match status" value="1"/>
</dbReference>
<dbReference type="AlphaFoldDB" id="A0A6J6BX74"/>
<dbReference type="EMBL" id="CAEZSE010000203">
    <property type="protein sequence ID" value="CAB4543317.1"/>
    <property type="molecule type" value="Genomic_DNA"/>
</dbReference>
<proteinExistence type="predicted"/>
<accession>A0A6J6BX74</accession>
<dbReference type="PANTHER" id="PTHR42793:SF1">
    <property type="entry name" value="PEPTIDYL-LYSINE N-ACETYLTRANSFERASE PATZ"/>
    <property type="match status" value="1"/>
</dbReference>
<dbReference type="InterPro" id="IPR016102">
    <property type="entry name" value="Succinyl-CoA_synth-like"/>
</dbReference>
<dbReference type="InterPro" id="IPR032875">
    <property type="entry name" value="Succ_CoA_lig_flav_dom"/>
</dbReference>
<dbReference type="SUPFAM" id="SSF51735">
    <property type="entry name" value="NAD(P)-binding Rossmann-fold domains"/>
    <property type="match status" value="1"/>
</dbReference>
<evidence type="ECO:0000259" key="1">
    <source>
        <dbReference type="PROSITE" id="PS50975"/>
    </source>
</evidence>
<dbReference type="GO" id="GO:0005524">
    <property type="term" value="F:ATP binding"/>
    <property type="evidence" value="ECO:0007669"/>
    <property type="project" value="InterPro"/>
</dbReference>
<dbReference type="GO" id="GO:0046872">
    <property type="term" value="F:metal ion binding"/>
    <property type="evidence" value="ECO:0007669"/>
    <property type="project" value="InterPro"/>
</dbReference>
<dbReference type="Gene3D" id="3.30.470.20">
    <property type="entry name" value="ATP-grasp fold, B domain"/>
    <property type="match status" value="1"/>
</dbReference>
<dbReference type="GO" id="GO:0043758">
    <property type="term" value="F:acetate-CoA ligase (ADP-forming) activity"/>
    <property type="evidence" value="ECO:0007669"/>
    <property type="project" value="InterPro"/>
</dbReference>